<dbReference type="PROSITE" id="PS51935">
    <property type="entry name" value="NLPC_P60"/>
    <property type="match status" value="1"/>
</dbReference>
<evidence type="ECO:0000256" key="1">
    <source>
        <dbReference type="ARBA" id="ARBA00004635"/>
    </source>
</evidence>
<sequence length="163" mass="18470">MYKNQLLFPIIISLVIAGCSNAPSHIIGSQNRVVPFEEQLPDNHLLMVQFNKWSGTPYRLGGNSLNGVDCSAFVQEVYRSALGLALPRTTALQSERGRSIEYQQVKTGDLVFFKTSYKTRHVGIYLDNNRFMHASTSKGVIISRLDNPYWASAFWQIRRVNES</sequence>
<keyword evidence="7" id="KW-0472">Membrane</keyword>
<dbReference type="RefSeq" id="WP_017051578.1">
    <property type="nucleotide sequence ID" value="NZ_AJYW02000313.1"/>
</dbReference>
<dbReference type="Proteomes" id="UP000094165">
    <property type="component" value="Unassembled WGS sequence"/>
</dbReference>
<dbReference type="InterPro" id="IPR038765">
    <property type="entry name" value="Papain-like_cys_pep_sf"/>
</dbReference>
<comment type="similarity">
    <text evidence="2">Belongs to the peptidase C40 family.</text>
</comment>
<evidence type="ECO:0000256" key="6">
    <source>
        <dbReference type="ARBA" id="ARBA00022807"/>
    </source>
</evidence>
<comment type="subcellular location">
    <subcellularLocation>
        <location evidence="1">Membrane</location>
        <topology evidence="1">Lipid-anchor</topology>
    </subcellularLocation>
</comment>
<accession>A0A1E5CLD7</accession>
<evidence type="ECO:0000259" key="10">
    <source>
        <dbReference type="PROSITE" id="PS51935"/>
    </source>
</evidence>
<evidence type="ECO:0000313" key="11">
    <source>
        <dbReference type="EMBL" id="OEE69521.1"/>
    </source>
</evidence>
<dbReference type="InterPro" id="IPR052062">
    <property type="entry name" value="Murein_DD/LD_carboxypeptidase"/>
</dbReference>
<keyword evidence="4" id="KW-0732">Signal</keyword>
<keyword evidence="12" id="KW-1185">Reference proteome</keyword>
<keyword evidence="6" id="KW-0788">Thiol protease</keyword>
<keyword evidence="5 11" id="KW-0378">Hydrolase</keyword>
<evidence type="ECO:0000256" key="7">
    <source>
        <dbReference type="ARBA" id="ARBA00023136"/>
    </source>
</evidence>
<evidence type="ECO:0000256" key="2">
    <source>
        <dbReference type="ARBA" id="ARBA00007074"/>
    </source>
</evidence>
<keyword evidence="3" id="KW-0645">Protease</keyword>
<feature type="domain" description="NlpC/P60" evidence="10">
    <location>
        <begin position="40"/>
        <end position="161"/>
    </location>
</feature>
<dbReference type="InterPro" id="IPR000064">
    <property type="entry name" value="NLP_P60_dom"/>
</dbReference>
<dbReference type="GO" id="GO:0006508">
    <property type="term" value="P:proteolysis"/>
    <property type="evidence" value="ECO:0007669"/>
    <property type="project" value="UniProtKB-KW"/>
</dbReference>
<dbReference type="GO" id="GO:0008234">
    <property type="term" value="F:cysteine-type peptidase activity"/>
    <property type="evidence" value="ECO:0007669"/>
    <property type="project" value="UniProtKB-KW"/>
</dbReference>
<dbReference type="PANTHER" id="PTHR47360:SF3">
    <property type="entry name" value="MUREIN DD-ENDOPEPTIDASE MEPS_MUREIN LD-CARBOXYPEPTIDASE"/>
    <property type="match status" value="1"/>
</dbReference>
<dbReference type="AlphaFoldDB" id="A0A1E5CLD7"/>
<evidence type="ECO:0000256" key="9">
    <source>
        <dbReference type="ARBA" id="ARBA00023288"/>
    </source>
</evidence>
<evidence type="ECO:0000256" key="4">
    <source>
        <dbReference type="ARBA" id="ARBA00022729"/>
    </source>
</evidence>
<dbReference type="PANTHER" id="PTHR47360">
    <property type="entry name" value="MUREIN DD-ENDOPEPTIDASE MEPS/MUREIN LD-CARBOXYPEPTIDASE"/>
    <property type="match status" value="1"/>
</dbReference>
<dbReference type="GO" id="GO:0016020">
    <property type="term" value="C:membrane"/>
    <property type="evidence" value="ECO:0007669"/>
    <property type="project" value="UniProtKB-SubCell"/>
</dbReference>
<name>A0A1E5CLD7_9VIBR</name>
<protein>
    <submittedName>
        <fullName evidence="11">Hydrolase</fullName>
    </submittedName>
</protein>
<proteinExistence type="inferred from homology"/>
<keyword evidence="8" id="KW-0564">Palmitate</keyword>
<evidence type="ECO:0000256" key="8">
    <source>
        <dbReference type="ARBA" id="ARBA00023139"/>
    </source>
</evidence>
<dbReference type="Gene3D" id="3.90.1720.10">
    <property type="entry name" value="endopeptidase domain like (from Nostoc punctiforme)"/>
    <property type="match status" value="1"/>
</dbReference>
<dbReference type="EMBL" id="AJYW02000313">
    <property type="protein sequence ID" value="OEE69521.1"/>
    <property type="molecule type" value="Genomic_DNA"/>
</dbReference>
<dbReference type="Pfam" id="PF00877">
    <property type="entry name" value="NLPC_P60"/>
    <property type="match status" value="1"/>
</dbReference>
<reference evidence="11 12" key="1">
    <citation type="journal article" date="2012" name="Science">
        <title>Ecological populations of bacteria act as socially cohesive units of antibiotic production and resistance.</title>
        <authorList>
            <person name="Cordero O.X."/>
            <person name="Wildschutte H."/>
            <person name="Kirkup B."/>
            <person name="Proehl S."/>
            <person name="Ngo L."/>
            <person name="Hussain F."/>
            <person name="Le Roux F."/>
            <person name="Mincer T."/>
            <person name="Polz M.F."/>
        </authorList>
    </citation>
    <scope>NUCLEOTIDE SEQUENCE [LARGE SCALE GENOMIC DNA]</scope>
    <source>
        <strain evidence="11 12">FF-238</strain>
    </source>
</reference>
<gene>
    <name evidence="11" type="ORF">A130_09560</name>
</gene>
<dbReference type="PROSITE" id="PS51257">
    <property type="entry name" value="PROKAR_LIPOPROTEIN"/>
    <property type="match status" value="1"/>
</dbReference>
<dbReference type="SUPFAM" id="SSF54001">
    <property type="entry name" value="Cysteine proteinases"/>
    <property type="match status" value="1"/>
</dbReference>
<keyword evidence="9" id="KW-0449">Lipoprotein</keyword>
<evidence type="ECO:0000256" key="3">
    <source>
        <dbReference type="ARBA" id="ARBA00022670"/>
    </source>
</evidence>
<evidence type="ECO:0000256" key="5">
    <source>
        <dbReference type="ARBA" id="ARBA00022801"/>
    </source>
</evidence>
<evidence type="ECO:0000313" key="12">
    <source>
        <dbReference type="Proteomes" id="UP000094165"/>
    </source>
</evidence>
<organism evidence="11 12">
    <name type="scientific">Vibrio genomosp. F6 str. FF-238</name>
    <dbReference type="NCBI Taxonomy" id="1191298"/>
    <lineage>
        <taxon>Bacteria</taxon>
        <taxon>Pseudomonadati</taxon>
        <taxon>Pseudomonadota</taxon>
        <taxon>Gammaproteobacteria</taxon>
        <taxon>Vibrionales</taxon>
        <taxon>Vibrionaceae</taxon>
        <taxon>Vibrio</taxon>
    </lineage>
</organism>
<comment type="caution">
    <text evidence="11">The sequence shown here is derived from an EMBL/GenBank/DDBJ whole genome shotgun (WGS) entry which is preliminary data.</text>
</comment>